<keyword evidence="1" id="KW-0472">Membrane</keyword>
<name>A0A0D5ZBL7_PAEPS</name>
<sequence length="286" mass="32324">MIFHNMYEEKHNRAGVFVVFIIFITLALLTGFIHPLITAFLIPIIIWSTLKFAKEEKARVLHHNMVVQIRIPQKAKFVTFVDGHSSLARSMKHFVWCDNAFLFIFPEEYPKSYSKSDVSKIELVRVPLVDVEYYTTHGDFYTETTVSGGDGGGVSVTGAVVGSMLGSAMGGKTMGAAGAVIGSRKKVNAVKSETMLHDTRVTMLFYNDAGETRSLKFRYEDYDTFYRLLPDKSYEAHVFRHMNGAITKESHETIGEKLKMLKKLADEELISPQEFETSKKALLDKM</sequence>
<dbReference type="HOGENOM" id="CLU_972681_0_0_9"/>
<evidence type="ECO:0000313" key="2">
    <source>
        <dbReference type="EMBL" id="AKA44175.1"/>
    </source>
</evidence>
<organism evidence="2 3">
    <name type="scientific">Paenibacillus polymyxa (strain SC2)</name>
    <name type="common">Bacillus polymyxa</name>
    <dbReference type="NCBI Taxonomy" id="886882"/>
    <lineage>
        <taxon>Bacteria</taxon>
        <taxon>Bacillati</taxon>
        <taxon>Bacillota</taxon>
        <taxon>Bacilli</taxon>
        <taxon>Bacillales</taxon>
        <taxon>Paenibacillaceae</taxon>
        <taxon>Paenibacillus</taxon>
    </lineage>
</organism>
<dbReference type="KEGG" id="ppm:PPSC2_01105"/>
<dbReference type="Proteomes" id="UP000006868">
    <property type="component" value="Chromosome"/>
</dbReference>
<reference evidence="2 3" key="1">
    <citation type="journal article" date="2011" name="J. Bacteriol.">
        <title>Complete genome sequence of Paenibacillus polymyxa SC2, a strain of plant growth-promoting Rhizobacterium with broad-spectrum antimicrobial activity.</title>
        <authorList>
            <person name="Ma M."/>
            <person name="Wang C."/>
            <person name="Ding Y."/>
            <person name="Li L."/>
            <person name="Shen D."/>
            <person name="Jiang X."/>
            <person name="Guan D."/>
            <person name="Cao F."/>
            <person name="Chen H."/>
            <person name="Feng R."/>
            <person name="Wang X."/>
            <person name="Ge Y."/>
            <person name="Yao L."/>
            <person name="Bing X."/>
            <person name="Yang X."/>
            <person name="Li J."/>
            <person name="Du B."/>
        </authorList>
    </citation>
    <scope>NUCLEOTIDE SEQUENCE [LARGE SCALE GENOMIC DNA]</scope>
    <source>
        <strain evidence="2 3">SC2</strain>
    </source>
</reference>
<dbReference type="RefSeq" id="WP_014599372.1">
    <property type="nucleotide sequence ID" value="NC_014622.2"/>
</dbReference>
<gene>
    <name evidence="2" type="primary">M1-355</name>
    <name evidence="2" type="ORF">PPSC2_01105</name>
</gene>
<evidence type="ECO:0000256" key="1">
    <source>
        <dbReference type="SAM" id="Phobius"/>
    </source>
</evidence>
<feature type="transmembrane region" description="Helical" evidence="1">
    <location>
        <begin position="12"/>
        <end position="30"/>
    </location>
</feature>
<dbReference type="PATRIC" id="fig|886882.15.peg.209"/>
<keyword evidence="1" id="KW-0812">Transmembrane</keyword>
<dbReference type="AlphaFoldDB" id="A0A0D5ZBL7"/>
<protein>
    <submittedName>
        <fullName evidence="2">M1-355</fullName>
    </submittedName>
</protein>
<accession>A0A0D5ZBL7</accession>
<evidence type="ECO:0000313" key="3">
    <source>
        <dbReference type="Proteomes" id="UP000006868"/>
    </source>
</evidence>
<proteinExistence type="predicted"/>
<keyword evidence="1" id="KW-1133">Transmembrane helix</keyword>
<dbReference type="EMBL" id="CP002213">
    <property type="protein sequence ID" value="AKA44175.1"/>
    <property type="molecule type" value="Genomic_DNA"/>
</dbReference>